<accession>A0A7Y0L893</accession>
<keyword evidence="2" id="KW-1185">Reference proteome</keyword>
<dbReference type="RefSeq" id="WP_169103008.1">
    <property type="nucleotide sequence ID" value="NZ_JABBVZ010000153.1"/>
</dbReference>
<sequence>MRIMDAPWVVRMLVLAALLVFGSIWTYRYYHSTSWGIAQRVALRYGIEHRLLKRPIQSLSTQAHHRWHGVWLEPYFFFETSGSQFLYKSSNGQIPPVLEITVSGETGTVVATDVSPRLKASYPIQGFDNH</sequence>
<organism evidence="1 2">
    <name type="scientific">Sulfobacillus harzensis</name>
    <dbReference type="NCBI Taxonomy" id="2729629"/>
    <lineage>
        <taxon>Bacteria</taxon>
        <taxon>Bacillati</taxon>
        <taxon>Bacillota</taxon>
        <taxon>Clostridia</taxon>
        <taxon>Eubacteriales</taxon>
        <taxon>Clostridiales Family XVII. Incertae Sedis</taxon>
        <taxon>Sulfobacillus</taxon>
    </lineage>
</organism>
<reference evidence="1 2" key="1">
    <citation type="submission" date="2020-04" db="EMBL/GenBank/DDBJ databases">
        <authorList>
            <person name="Zhang R."/>
            <person name="Schippers A."/>
        </authorList>
    </citation>
    <scope>NUCLEOTIDE SEQUENCE [LARGE SCALE GENOMIC DNA]</scope>
    <source>
        <strain evidence="1 2">DSM 109850</strain>
    </source>
</reference>
<evidence type="ECO:0000313" key="1">
    <source>
        <dbReference type="EMBL" id="NMP24802.1"/>
    </source>
</evidence>
<proteinExistence type="predicted"/>
<protein>
    <submittedName>
        <fullName evidence="1">Uncharacterized protein</fullName>
    </submittedName>
</protein>
<dbReference type="Proteomes" id="UP000533476">
    <property type="component" value="Unassembled WGS sequence"/>
</dbReference>
<dbReference type="EMBL" id="JABBVZ010000153">
    <property type="protein sequence ID" value="NMP24802.1"/>
    <property type="molecule type" value="Genomic_DNA"/>
</dbReference>
<evidence type="ECO:0000313" key="2">
    <source>
        <dbReference type="Proteomes" id="UP000533476"/>
    </source>
</evidence>
<dbReference type="AlphaFoldDB" id="A0A7Y0L893"/>
<name>A0A7Y0L893_9FIRM</name>
<comment type="caution">
    <text evidence="1">The sequence shown here is derived from an EMBL/GenBank/DDBJ whole genome shotgun (WGS) entry which is preliminary data.</text>
</comment>
<gene>
    <name evidence="1" type="ORF">HIJ39_21065</name>
</gene>